<name>U7USC2_9FIRM</name>
<dbReference type="Proteomes" id="UP000017090">
    <property type="component" value="Unassembled WGS sequence"/>
</dbReference>
<gene>
    <name evidence="1" type="primary">ndpA</name>
    <name evidence="1" type="ORF">HMPREF1250_2121</name>
</gene>
<dbReference type="RefSeq" id="WP_023053084.1">
    <property type="nucleotide sequence ID" value="NZ_AWXA01000008.1"/>
</dbReference>
<dbReference type="InterPro" id="IPR007358">
    <property type="entry name" value="Nucleoid_associated_NdpA"/>
</dbReference>
<dbReference type="PATRIC" id="fig|1111454.3.peg.455"/>
<protein>
    <submittedName>
        <fullName evidence="1">Nucleoid-associated protein NdpA</fullName>
    </submittedName>
</protein>
<evidence type="ECO:0000313" key="1">
    <source>
        <dbReference type="EMBL" id="ERT61794.1"/>
    </source>
</evidence>
<keyword evidence="2" id="KW-1185">Reference proteome</keyword>
<reference evidence="1 2" key="1">
    <citation type="submission" date="2013-09" db="EMBL/GenBank/DDBJ databases">
        <authorList>
            <person name="Durkin A.S."/>
            <person name="Haft D.R."/>
            <person name="McCorrison J."/>
            <person name="Torralba M."/>
            <person name="Gillis M."/>
            <person name="Haft D.H."/>
            <person name="Methe B."/>
            <person name="Sutton G."/>
            <person name="Nelson K.E."/>
        </authorList>
    </citation>
    <scope>NUCLEOTIDE SEQUENCE [LARGE SCALE GENOMIC DNA]</scope>
    <source>
        <strain evidence="1 2">BV3C16-1</strain>
    </source>
</reference>
<accession>U7USC2</accession>
<dbReference type="GO" id="GO:0009295">
    <property type="term" value="C:nucleoid"/>
    <property type="evidence" value="ECO:0007669"/>
    <property type="project" value="InterPro"/>
</dbReference>
<dbReference type="OrthoDB" id="3171075at2"/>
<dbReference type="AlphaFoldDB" id="U7USC2"/>
<sequence length="333" mass="37313">MMIQQAVLHVLDFHTNACILSQKPLDFTNETVYEYVDKQVSRVLHDPSRQTGVFYATSHYQELLQRYLAGTADFAEVASETAKKLYDILSLWDEPISLDLLFVAFRDDHEENRIGIFLLENKTAYTHQILDDEGSVYSKLIKHYAILPNTTQKVDAYAIVGLHDLSVTFVDKKRRVNGEELLILPERLLQCTAVISGKEAVQKANKIALAVADEFGADPIRVLSKAKQYVAANAELPDEFSPREMGTCVFADSPPLQEAFSEQAAAAGLPETVAVEEEYARKTGTMHKIKTDTGIEITFPSAYIENTEFIQFITNSDGTLSIELKKIAKIMNK</sequence>
<organism evidence="1 2">
    <name type="scientific">Megasphaera vaginalis</name>
    <name type="common">ex Srinivasan et al. 2021</name>
    <dbReference type="NCBI Taxonomy" id="1111454"/>
    <lineage>
        <taxon>Bacteria</taxon>
        <taxon>Bacillati</taxon>
        <taxon>Bacillota</taxon>
        <taxon>Negativicutes</taxon>
        <taxon>Veillonellales</taxon>
        <taxon>Veillonellaceae</taxon>
        <taxon>Megasphaera</taxon>
    </lineage>
</organism>
<dbReference type="STRING" id="1111454.HMPREF1250_2121"/>
<proteinExistence type="predicted"/>
<evidence type="ECO:0000313" key="2">
    <source>
        <dbReference type="Proteomes" id="UP000017090"/>
    </source>
</evidence>
<comment type="caution">
    <text evidence="1">The sequence shown here is derived from an EMBL/GenBank/DDBJ whole genome shotgun (WGS) entry which is preliminary data.</text>
</comment>
<dbReference type="eggNOG" id="COG3081">
    <property type="taxonomic scope" value="Bacteria"/>
</dbReference>
<dbReference type="Pfam" id="PF04245">
    <property type="entry name" value="NA37"/>
    <property type="match status" value="1"/>
</dbReference>
<dbReference type="EMBL" id="AWXA01000008">
    <property type="protein sequence ID" value="ERT61794.1"/>
    <property type="molecule type" value="Genomic_DNA"/>
</dbReference>